<dbReference type="Proteomes" id="UP000178602">
    <property type="component" value="Unassembled WGS sequence"/>
</dbReference>
<organism evidence="2 3">
    <name type="scientific">candidate division WOR-1 bacterium RIFOXYC12_FULL_54_18</name>
    <dbReference type="NCBI Taxonomy" id="1802584"/>
    <lineage>
        <taxon>Bacteria</taxon>
        <taxon>Bacillati</taxon>
        <taxon>Saganbacteria</taxon>
    </lineage>
</organism>
<sequence>MSTKVVILCGGKGTRMREETEMRPKPLVEIGGRPILWHIMKGYAHYGFNEFVLCLGYKGDMIKDYFYHYNVLMNDFTIKLDGKREVSYHNQADEVDWQVTLVDTGLNALKGARIKKIEKYIDGDKFMLTYGDGIADVDLKDLIAFHDKHGKIGTLTGVRPPSRFGDLIVENGQVKKFTEKPQASAGLINGGYFVLNRKIFDYLTEDEACDFELGALEKLAEEKQLMVYDHKGSWECMDTVRETEHLNNLWLKNKAFWRKWQ</sequence>
<dbReference type="InterPro" id="IPR013446">
    <property type="entry name" value="G1P_cyt_trans-like"/>
</dbReference>
<keyword evidence="2" id="KW-0548">Nucleotidyltransferase</keyword>
<dbReference type="GO" id="GO:0047343">
    <property type="term" value="F:glucose-1-phosphate cytidylyltransferase activity"/>
    <property type="evidence" value="ECO:0007669"/>
    <property type="project" value="InterPro"/>
</dbReference>
<dbReference type="GO" id="GO:0009243">
    <property type="term" value="P:O antigen biosynthetic process"/>
    <property type="evidence" value="ECO:0007669"/>
    <property type="project" value="InterPro"/>
</dbReference>
<dbReference type="Pfam" id="PF00483">
    <property type="entry name" value="NTP_transferase"/>
    <property type="match status" value="1"/>
</dbReference>
<dbReference type="SUPFAM" id="SSF53448">
    <property type="entry name" value="Nucleotide-diphospho-sugar transferases"/>
    <property type="match status" value="1"/>
</dbReference>
<feature type="domain" description="Nucleotidyl transferase" evidence="1">
    <location>
        <begin position="4"/>
        <end position="235"/>
    </location>
</feature>
<dbReference type="InterPro" id="IPR005835">
    <property type="entry name" value="NTP_transferase_dom"/>
</dbReference>
<dbReference type="InterPro" id="IPR029044">
    <property type="entry name" value="Nucleotide-diphossugar_trans"/>
</dbReference>
<gene>
    <name evidence="2" type="ORF">A3K49_02475</name>
</gene>
<dbReference type="NCBIfam" id="TIGR02623">
    <property type="entry name" value="G1P_cyt_trans"/>
    <property type="match status" value="1"/>
</dbReference>
<evidence type="ECO:0000313" key="3">
    <source>
        <dbReference type="Proteomes" id="UP000178602"/>
    </source>
</evidence>
<dbReference type="PANTHER" id="PTHR47183:SF1">
    <property type="entry name" value="GLUCOSE-1-PHOSPHATE CYTIDYLYLTRANSFERASE"/>
    <property type="match status" value="1"/>
</dbReference>
<keyword evidence="2" id="KW-0808">Transferase</keyword>
<name>A0A1F4T5L4_UNCSA</name>
<dbReference type="EMBL" id="MEUG01000001">
    <property type="protein sequence ID" value="OGC27856.1"/>
    <property type="molecule type" value="Genomic_DNA"/>
</dbReference>
<protein>
    <submittedName>
        <fullName evidence="2">Glucose-1-phosphate cytidylyltransferase</fullName>
    </submittedName>
</protein>
<dbReference type="AlphaFoldDB" id="A0A1F4T5L4"/>
<dbReference type="Gene3D" id="3.90.550.10">
    <property type="entry name" value="Spore Coat Polysaccharide Biosynthesis Protein SpsA, Chain A"/>
    <property type="match status" value="1"/>
</dbReference>
<dbReference type="PANTHER" id="PTHR47183">
    <property type="entry name" value="GLUCOSE-1-PHOSPHATE CYTIDYLYLTRANSFERASE-RELATED"/>
    <property type="match status" value="1"/>
</dbReference>
<evidence type="ECO:0000313" key="2">
    <source>
        <dbReference type="EMBL" id="OGC27856.1"/>
    </source>
</evidence>
<accession>A0A1F4T5L4</accession>
<evidence type="ECO:0000259" key="1">
    <source>
        <dbReference type="Pfam" id="PF00483"/>
    </source>
</evidence>
<proteinExistence type="predicted"/>
<dbReference type="CDD" id="cd02524">
    <property type="entry name" value="G1P_cytidylyltransferase"/>
    <property type="match status" value="1"/>
</dbReference>
<dbReference type="InterPro" id="IPR046981">
    <property type="entry name" value="G1P_cyt_trans"/>
</dbReference>
<comment type="caution">
    <text evidence="2">The sequence shown here is derived from an EMBL/GenBank/DDBJ whole genome shotgun (WGS) entry which is preliminary data.</text>
</comment>
<reference evidence="2 3" key="1">
    <citation type="journal article" date="2016" name="Nat. Commun.">
        <title>Thousands of microbial genomes shed light on interconnected biogeochemical processes in an aquifer system.</title>
        <authorList>
            <person name="Anantharaman K."/>
            <person name="Brown C.T."/>
            <person name="Hug L.A."/>
            <person name="Sharon I."/>
            <person name="Castelle C.J."/>
            <person name="Probst A.J."/>
            <person name="Thomas B.C."/>
            <person name="Singh A."/>
            <person name="Wilkins M.J."/>
            <person name="Karaoz U."/>
            <person name="Brodie E.L."/>
            <person name="Williams K.H."/>
            <person name="Hubbard S.S."/>
            <person name="Banfield J.F."/>
        </authorList>
    </citation>
    <scope>NUCLEOTIDE SEQUENCE [LARGE SCALE GENOMIC DNA]</scope>
</reference>